<accession>A0A9X3N7V7</accession>
<protein>
    <submittedName>
        <fullName evidence="2">MarR family transcriptional regulator</fullName>
    </submittedName>
</protein>
<evidence type="ECO:0000313" key="3">
    <source>
        <dbReference type="Proteomes" id="UP001147653"/>
    </source>
</evidence>
<keyword evidence="3" id="KW-1185">Reference proteome</keyword>
<feature type="domain" description="HTH marR-type" evidence="1">
    <location>
        <begin position="1"/>
        <end position="139"/>
    </location>
</feature>
<reference evidence="2" key="1">
    <citation type="submission" date="2022-10" db="EMBL/GenBank/DDBJ databases">
        <title>The WGS of Solirubrobacter phytolaccae KCTC 29190.</title>
        <authorList>
            <person name="Jiang Z."/>
        </authorList>
    </citation>
    <scope>NUCLEOTIDE SEQUENCE</scope>
    <source>
        <strain evidence="2">KCTC 29190</strain>
    </source>
</reference>
<gene>
    <name evidence="2" type="ORF">OJ997_13665</name>
</gene>
<dbReference type="InterPro" id="IPR036390">
    <property type="entry name" value="WH_DNA-bd_sf"/>
</dbReference>
<dbReference type="AlphaFoldDB" id="A0A9X3N7V7"/>
<evidence type="ECO:0000313" key="2">
    <source>
        <dbReference type="EMBL" id="MDA0181348.1"/>
    </source>
</evidence>
<dbReference type="PROSITE" id="PS50995">
    <property type="entry name" value="HTH_MARR_2"/>
    <property type="match status" value="1"/>
</dbReference>
<sequence>MSILEEHESSPGLLLALLGYDAMRRLRAAHDAHGLKPRQFQILGLLEHGGLSQRELNDRMGLDPSLVVALLNPLEADGFVSRERDPADRRRHTVSLTPAGATLLVAAGEAQRAVEDDLFAALDTQQREQLRALLLALNQPASDCA</sequence>
<dbReference type="PANTHER" id="PTHR33164">
    <property type="entry name" value="TRANSCRIPTIONAL REGULATOR, MARR FAMILY"/>
    <property type="match status" value="1"/>
</dbReference>
<comment type="caution">
    <text evidence="2">The sequence shown here is derived from an EMBL/GenBank/DDBJ whole genome shotgun (WGS) entry which is preliminary data.</text>
</comment>
<name>A0A9X3N7V7_9ACTN</name>
<dbReference type="Gene3D" id="1.10.10.10">
    <property type="entry name" value="Winged helix-like DNA-binding domain superfamily/Winged helix DNA-binding domain"/>
    <property type="match status" value="1"/>
</dbReference>
<organism evidence="2 3">
    <name type="scientific">Solirubrobacter phytolaccae</name>
    <dbReference type="NCBI Taxonomy" id="1404360"/>
    <lineage>
        <taxon>Bacteria</taxon>
        <taxon>Bacillati</taxon>
        <taxon>Actinomycetota</taxon>
        <taxon>Thermoleophilia</taxon>
        <taxon>Solirubrobacterales</taxon>
        <taxon>Solirubrobacteraceae</taxon>
        <taxon>Solirubrobacter</taxon>
    </lineage>
</organism>
<dbReference type="PRINTS" id="PR00598">
    <property type="entry name" value="HTHMARR"/>
</dbReference>
<dbReference type="PANTHER" id="PTHR33164:SF43">
    <property type="entry name" value="HTH-TYPE TRANSCRIPTIONAL REPRESSOR YETL"/>
    <property type="match status" value="1"/>
</dbReference>
<dbReference type="SMART" id="SM00347">
    <property type="entry name" value="HTH_MARR"/>
    <property type="match status" value="1"/>
</dbReference>
<dbReference type="Pfam" id="PF12802">
    <property type="entry name" value="MarR_2"/>
    <property type="match status" value="1"/>
</dbReference>
<evidence type="ECO:0000259" key="1">
    <source>
        <dbReference type="PROSITE" id="PS50995"/>
    </source>
</evidence>
<dbReference type="Proteomes" id="UP001147653">
    <property type="component" value="Unassembled WGS sequence"/>
</dbReference>
<proteinExistence type="predicted"/>
<dbReference type="InterPro" id="IPR000835">
    <property type="entry name" value="HTH_MarR-typ"/>
</dbReference>
<dbReference type="InterPro" id="IPR036388">
    <property type="entry name" value="WH-like_DNA-bd_sf"/>
</dbReference>
<dbReference type="InterPro" id="IPR039422">
    <property type="entry name" value="MarR/SlyA-like"/>
</dbReference>
<dbReference type="EMBL" id="JAPDDP010000021">
    <property type="protein sequence ID" value="MDA0181348.1"/>
    <property type="molecule type" value="Genomic_DNA"/>
</dbReference>
<dbReference type="SUPFAM" id="SSF46785">
    <property type="entry name" value="Winged helix' DNA-binding domain"/>
    <property type="match status" value="1"/>
</dbReference>
<dbReference type="GO" id="GO:0006950">
    <property type="term" value="P:response to stress"/>
    <property type="evidence" value="ECO:0007669"/>
    <property type="project" value="TreeGrafter"/>
</dbReference>
<dbReference type="GO" id="GO:0003700">
    <property type="term" value="F:DNA-binding transcription factor activity"/>
    <property type="evidence" value="ECO:0007669"/>
    <property type="project" value="InterPro"/>
</dbReference>
<dbReference type="RefSeq" id="WP_270025662.1">
    <property type="nucleotide sequence ID" value="NZ_JAPDDP010000021.1"/>
</dbReference>